<dbReference type="Pfam" id="PF00582">
    <property type="entry name" value="Usp"/>
    <property type="match status" value="1"/>
</dbReference>
<comment type="caution">
    <text evidence="3">The sequence shown here is derived from an EMBL/GenBank/DDBJ whole genome shotgun (WGS) entry which is preliminary data.</text>
</comment>
<dbReference type="InterPro" id="IPR006016">
    <property type="entry name" value="UspA"/>
</dbReference>
<dbReference type="PANTHER" id="PTHR46268:SF6">
    <property type="entry name" value="UNIVERSAL STRESS PROTEIN UP12"/>
    <property type="match status" value="1"/>
</dbReference>
<gene>
    <name evidence="3" type="ORF">GMD11_08635</name>
    <name evidence="4" type="ORF">GMD18_08290</name>
</gene>
<keyword evidence="5" id="KW-1185">Reference proteome</keyword>
<dbReference type="OrthoDB" id="9777884at2"/>
<evidence type="ECO:0000259" key="2">
    <source>
        <dbReference type="Pfam" id="PF00582"/>
    </source>
</evidence>
<dbReference type="Gene3D" id="3.40.50.620">
    <property type="entry name" value="HUPs"/>
    <property type="match status" value="1"/>
</dbReference>
<dbReference type="Proteomes" id="UP000484547">
    <property type="component" value="Unassembled WGS sequence"/>
</dbReference>
<evidence type="ECO:0000256" key="1">
    <source>
        <dbReference type="ARBA" id="ARBA00008791"/>
    </source>
</evidence>
<protein>
    <submittedName>
        <fullName evidence="3">Universal stress protein</fullName>
    </submittedName>
</protein>
<reference evidence="5 6" key="1">
    <citation type="journal article" date="2019" name="Nat. Med.">
        <title>A library of human gut bacterial isolates paired with longitudinal multiomics data enables mechanistic microbiome research.</title>
        <authorList>
            <person name="Poyet M."/>
            <person name="Groussin M."/>
            <person name="Gibbons S.M."/>
            <person name="Avila-Pacheco J."/>
            <person name="Jiang X."/>
            <person name="Kearney S.M."/>
            <person name="Perrotta A.R."/>
            <person name="Berdy B."/>
            <person name="Zhao S."/>
            <person name="Lieberman T.D."/>
            <person name="Swanson P.K."/>
            <person name="Smith M."/>
            <person name="Roesemann S."/>
            <person name="Alexander J.E."/>
            <person name="Rich S.A."/>
            <person name="Livny J."/>
            <person name="Vlamakis H."/>
            <person name="Clish C."/>
            <person name="Bullock K."/>
            <person name="Deik A."/>
            <person name="Scott J."/>
            <person name="Pierce K.A."/>
            <person name="Xavier R.J."/>
            <person name="Alm E.J."/>
        </authorList>
    </citation>
    <scope>NUCLEOTIDE SEQUENCE [LARGE SCALE GENOMIC DNA]</scope>
    <source>
        <strain evidence="3 6">BIOML-A13</strain>
        <strain evidence="4 5">BIOML-A3</strain>
    </source>
</reference>
<dbReference type="RefSeq" id="WP_155164132.1">
    <property type="nucleotide sequence ID" value="NZ_WNBG01000006.1"/>
</dbReference>
<organism evidence="3 6">
    <name type="scientific">Phascolarctobacterium faecium</name>
    <dbReference type="NCBI Taxonomy" id="33025"/>
    <lineage>
        <taxon>Bacteria</taxon>
        <taxon>Bacillati</taxon>
        <taxon>Bacillota</taxon>
        <taxon>Negativicutes</taxon>
        <taxon>Acidaminococcales</taxon>
        <taxon>Acidaminococcaceae</taxon>
        <taxon>Phascolarctobacterium</taxon>
    </lineage>
</organism>
<dbReference type="PRINTS" id="PR01438">
    <property type="entry name" value="UNVRSLSTRESS"/>
</dbReference>
<comment type="similarity">
    <text evidence="1">Belongs to the universal stress protein A family.</text>
</comment>
<dbReference type="SUPFAM" id="SSF52402">
    <property type="entry name" value="Adenine nucleotide alpha hydrolases-like"/>
    <property type="match status" value="1"/>
</dbReference>
<accession>A0A7X2XGK6</accession>
<dbReference type="InterPro" id="IPR006015">
    <property type="entry name" value="Universal_stress_UspA"/>
</dbReference>
<dbReference type="CDD" id="cd00293">
    <property type="entry name" value="USP-like"/>
    <property type="match status" value="1"/>
</dbReference>
<dbReference type="EMBL" id="WNBW01000006">
    <property type="protein sequence ID" value="MTU04393.1"/>
    <property type="molecule type" value="Genomic_DNA"/>
</dbReference>
<dbReference type="EMBL" id="WNBM01000006">
    <property type="protein sequence ID" value="MTT76329.1"/>
    <property type="molecule type" value="Genomic_DNA"/>
</dbReference>
<evidence type="ECO:0000313" key="6">
    <source>
        <dbReference type="Proteomes" id="UP000484547"/>
    </source>
</evidence>
<proteinExistence type="inferred from homology"/>
<feature type="domain" description="UspA" evidence="2">
    <location>
        <begin position="3"/>
        <end position="145"/>
    </location>
</feature>
<sequence>MKEKILIAIDSSDSSSKVLAYGIDLAGKLDAEVKVVHVIEPYSKRSTILNQLNPAMVKQTNELYELAGQELMEAAKKQTAAAKVPVHYETLVGNAAQQILTAAKKSEATMIIIGSRGMNAVAEFILGSVSSKVAMYAEIPVLIVK</sequence>
<evidence type="ECO:0000313" key="5">
    <source>
        <dbReference type="Proteomes" id="UP000443070"/>
    </source>
</evidence>
<evidence type="ECO:0000313" key="3">
    <source>
        <dbReference type="EMBL" id="MTT76329.1"/>
    </source>
</evidence>
<dbReference type="PANTHER" id="PTHR46268">
    <property type="entry name" value="STRESS RESPONSE PROTEIN NHAX"/>
    <property type="match status" value="1"/>
</dbReference>
<name>A0A7X2XGK6_9FIRM</name>
<dbReference type="InterPro" id="IPR014729">
    <property type="entry name" value="Rossmann-like_a/b/a_fold"/>
</dbReference>
<dbReference type="Proteomes" id="UP000443070">
    <property type="component" value="Unassembled WGS sequence"/>
</dbReference>
<evidence type="ECO:0000313" key="4">
    <source>
        <dbReference type="EMBL" id="MTU04393.1"/>
    </source>
</evidence>
<dbReference type="AlphaFoldDB" id="A0A7X2XGK6"/>